<accession>A0A8S0SAI2</accession>
<dbReference type="AlphaFoldDB" id="A0A8S0SAI2"/>
<comment type="caution">
    <text evidence="1">The sequence shown here is derived from an EMBL/GenBank/DDBJ whole genome shotgun (WGS) entry which is preliminary data.</text>
</comment>
<organism evidence="1 2">
    <name type="scientific">Olea europaea subsp. europaea</name>
    <dbReference type="NCBI Taxonomy" id="158383"/>
    <lineage>
        <taxon>Eukaryota</taxon>
        <taxon>Viridiplantae</taxon>
        <taxon>Streptophyta</taxon>
        <taxon>Embryophyta</taxon>
        <taxon>Tracheophyta</taxon>
        <taxon>Spermatophyta</taxon>
        <taxon>Magnoliopsida</taxon>
        <taxon>eudicotyledons</taxon>
        <taxon>Gunneridae</taxon>
        <taxon>Pentapetalae</taxon>
        <taxon>asterids</taxon>
        <taxon>lamiids</taxon>
        <taxon>Lamiales</taxon>
        <taxon>Oleaceae</taxon>
        <taxon>Oleeae</taxon>
        <taxon>Olea</taxon>
    </lineage>
</organism>
<evidence type="ECO:0000313" key="1">
    <source>
        <dbReference type="EMBL" id="CAA2989418.1"/>
    </source>
</evidence>
<gene>
    <name evidence="1" type="ORF">OLEA9_A060050</name>
</gene>
<keyword evidence="2" id="KW-1185">Reference proteome</keyword>
<dbReference type="Proteomes" id="UP000594638">
    <property type="component" value="Unassembled WGS sequence"/>
</dbReference>
<protein>
    <submittedName>
        <fullName evidence="1">Uncharacterized protein</fullName>
    </submittedName>
</protein>
<sequence length="162" mass="18376">MLFGSIWTIDFLKAITRIYIASNVIWLISNRTPCLLHCITILSKDCGMNSPRLPILDPVNMVLIKRQKRQSTPKCSFNFSWALMIPSSTSVAKSSLWILFPLLPDLLPLYIKKKRNASRKCLYCPLSTFVMDIASAHSPTTHGFRLCNGKKCTKCRKDCLGH</sequence>
<dbReference type="EMBL" id="CACTIH010004097">
    <property type="protein sequence ID" value="CAA2989418.1"/>
    <property type="molecule type" value="Genomic_DNA"/>
</dbReference>
<evidence type="ECO:0000313" key="2">
    <source>
        <dbReference type="Proteomes" id="UP000594638"/>
    </source>
</evidence>
<proteinExistence type="predicted"/>
<name>A0A8S0SAI2_OLEEU</name>
<dbReference type="Gramene" id="OE9A060050T2">
    <property type="protein sequence ID" value="OE9A060050C2"/>
    <property type="gene ID" value="OE9A060050"/>
</dbReference>
<reference evidence="1 2" key="1">
    <citation type="submission" date="2019-12" db="EMBL/GenBank/DDBJ databases">
        <authorList>
            <person name="Alioto T."/>
            <person name="Alioto T."/>
            <person name="Gomez Garrido J."/>
        </authorList>
    </citation>
    <scope>NUCLEOTIDE SEQUENCE [LARGE SCALE GENOMIC DNA]</scope>
</reference>